<evidence type="ECO:0000256" key="1">
    <source>
        <dbReference type="ARBA" id="ARBA00022450"/>
    </source>
</evidence>
<dbReference type="SMART" id="SM00825">
    <property type="entry name" value="PKS_KS"/>
    <property type="match status" value="1"/>
</dbReference>
<sequence>MNFFKLCGKRRTFGSEDSKEPLPGRQSAGVLKQRSELLEIVRAAAANALGRSDIDVDTVLAGSLGLDSAAALRFAHAIEKQLDTGGRRLPATLVFDYPSVAEIVDKGLPRFLNGILPEHGLPEQAAKAPETLISSSSWELPGAHDLEAQDPQQRLVLSTSYKALAAAGHDQGTLQGAPMSIFVALSNQDWYHWSLNATPTAYTGTGVSAALAANRISFALGLRGTSATIDTACSSSLTSIQAAAESLQRPSRRAGPACRRRLRESVAAGCELLLGPNSVLLRSSASMLSPTGRCQTFNATADGYVRGEGSGAILLTLGEDPSWAGSQVMLCASTTNQDGRSTSLTAPNGQAQQEVLLDALWMAAVPAAAVSFVECHGTGTALGDPIEVGALRRVLGAHKEEKLWLAAGKSNMGHLEAAAGLAGLAKAMCCLLHRAVPPNLHFASLNPHIELDKSCLAVPCGVALSQTFTALVNLKQSLQF</sequence>
<dbReference type="InterPro" id="IPR050091">
    <property type="entry name" value="PKS_NRPS_Biosynth_Enz"/>
</dbReference>
<keyword evidence="1" id="KW-0596">Phosphopantetheine</keyword>
<gene>
    <name evidence="6" type="ORF">CCMP2556_LOCUS46433</name>
</gene>
<dbReference type="PROSITE" id="PS50075">
    <property type="entry name" value="CARRIER"/>
    <property type="match status" value="1"/>
</dbReference>
<dbReference type="Proteomes" id="UP001642484">
    <property type="component" value="Unassembled WGS sequence"/>
</dbReference>
<dbReference type="Pfam" id="PF00550">
    <property type="entry name" value="PP-binding"/>
    <property type="match status" value="1"/>
</dbReference>
<dbReference type="PANTHER" id="PTHR43775">
    <property type="entry name" value="FATTY ACID SYNTHASE"/>
    <property type="match status" value="1"/>
</dbReference>
<accession>A0ABP0RBI3</accession>
<dbReference type="PROSITE" id="PS00606">
    <property type="entry name" value="KS3_1"/>
    <property type="match status" value="1"/>
</dbReference>
<keyword evidence="3" id="KW-0808">Transferase</keyword>
<dbReference type="InterPro" id="IPR020841">
    <property type="entry name" value="PKS_Beta-ketoAc_synthase_dom"/>
</dbReference>
<keyword evidence="2" id="KW-0597">Phosphoprotein</keyword>
<comment type="caution">
    <text evidence="6">The sequence shown here is derived from an EMBL/GenBank/DDBJ whole genome shotgun (WGS) entry which is preliminary data.</text>
</comment>
<evidence type="ECO:0000313" key="7">
    <source>
        <dbReference type="Proteomes" id="UP001642484"/>
    </source>
</evidence>
<reference evidence="6 7" key="1">
    <citation type="submission" date="2024-02" db="EMBL/GenBank/DDBJ databases">
        <authorList>
            <person name="Chen Y."/>
            <person name="Shah S."/>
            <person name="Dougan E. K."/>
            <person name="Thang M."/>
            <person name="Chan C."/>
        </authorList>
    </citation>
    <scope>NUCLEOTIDE SEQUENCE [LARGE SCALE GENOMIC DNA]</scope>
</reference>
<dbReference type="SUPFAM" id="SSF47336">
    <property type="entry name" value="ACP-like"/>
    <property type="match status" value="1"/>
</dbReference>
<dbReference type="InterPro" id="IPR020806">
    <property type="entry name" value="PKS_PP-bd"/>
</dbReference>
<evidence type="ECO:0000256" key="3">
    <source>
        <dbReference type="ARBA" id="ARBA00022679"/>
    </source>
</evidence>
<organism evidence="6 7">
    <name type="scientific">Durusdinium trenchii</name>
    <dbReference type="NCBI Taxonomy" id="1381693"/>
    <lineage>
        <taxon>Eukaryota</taxon>
        <taxon>Sar</taxon>
        <taxon>Alveolata</taxon>
        <taxon>Dinophyceae</taxon>
        <taxon>Suessiales</taxon>
        <taxon>Symbiodiniaceae</taxon>
        <taxon>Durusdinium</taxon>
    </lineage>
</organism>
<dbReference type="SUPFAM" id="SSF53901">
    <property type="entry name" value="Thiolase-like"/>
    <property type="match status" value="2"/>
</dbReference>
<dbReference type="Pfam" id="PF02801">
    <property type="entry name" value="Ketoacyl-synt_C"/>
    <property type="match status" value="1"/>
</dbReference>
<dbReference type="Gene3D" id="3.40.47.10">
    <property type="match status" value="1"/>
</dbReference>
<dbReference type="InterPro" id="IPR009081">
    <property type="entry name" value="PP-bd_ACP"/>
</dbReference>
<dbReference type="InterPro" id="IPR016039">
    <property type="entry name" value="Thiolase-like"/>
</dbReference>
<dbReference type="Gene3D" id="1.10.1200.10">
    <property type="entry name" value="ACP-like"/>
    <property type="match status" value="1"/>
</dbReference>
<feature type="domain" description="Ketosynthase family 3 (KS3)" evidence="5">
    <location>
        <begin position="56"/>
        <end position="480"/>
    </location>
</feature>
<protein>
    <recommendedName>
        <fullName evidence="8">Polyketide synthase</fullName>
    </recommendedName>
</protein>
<dbReference type="Pfam" id="PF00109">
    <property type="entry name" value="ketoacyl-synt"/>
    <property type="match status" value="1"/>
</dbReference>
<evidence type="ECO:0008006" key="8">
    <source>
        <dbReference type="Google" id="ProtNLM"/>
    </source>
</evidence>
<dbReference type="InterPro" id="IPR018201">
    <property type="entry name" value="Ketoacyl_synth_AS"/>
</dbReference>
<dbReference type="PANTHER" id="PTHR43775:SF37">
    <property type="entry name" value="SI:DKEY-61P9.11"/>
    <property type="match status" value="1"/>
</dbReference>
<feature type="domain" description="Carrier" evidence="4">
    <location>
        <begin position="32"/>
        <end position="111"/>
    </location>
</feature>
<evidence type="ECO:0000256" key="2">
    <source>
        <dbReference type="ARBA" id="ARBA00022553"/>
    </source>
</evidence>
<dbReference type="PROSITE" id="PS52004">
    <property type="entry name" value="KS3_2"/>
    <property type="match status" value="1"/>
</dbReference>
<dbReference type="InterPro" id="IPR036736">
    <property type="entry name" value="ACP-like_sf"/>
</dbReference>
<proteinExistence type="predicted"/>
<dbReference type="CDD" id="cd00833">
    <property type="entry name" value="PKS"/>
    <property type="match status" value="1"/>
</dbReference>
<evidence type="ECO:0000259" key="5">
    <source>
        <dbReference type="PROSITE" id="PS52004"/>
    </source>
</evidence>
<name>A0ABP0RBI3_9DINO</name>
<dbReference type="EMBL" id="CAXAMN010025794">
    <property type="protein sequence ID" value="CAK9097932.1"/>
    <property type="molecule type" value="Genomic_DNA"/>
</dbReference>
<dbReference type="InterPro" id="IPR014030">
    <property type="entry name" value="Ketoacyl_synth_N"/>
</dbReference>
<dbReference type="SMART" id="SM00823">
    <property type="entry name" value="PKS_PP"/>
    <property type="match status" value="1"/>
</dbReference>
<evidence type="ECO:0000313" key="6">
    <source>
        <dbReference type="EMBL" id="CAK9097932.1"/>
    </source>
</evidence>
<keyword evidence="7" id="KW-1185">Reference proteome</keyword>
<evidence type="ECO:0000259" key="4">
    <source>
        <dbReference type="PROSITE" id="PS50075"/>
    </source>
</evidence>
<dbReference type="InterPro" id="IPR014031">
    <property type="entry name" value="Ketoacyl_synth_C"/>
</dbReference>